<proteinExistence type="predicted"/>
<evidence type="ECO:0000313" key="2">
    <source>
        <dbReference type="Proteomes" id="UP001165064"/>
    </source>
</evidence>
<accession>A0ACB5UBR5</accession>
<sequence>MMPTYYKNRFHNYLVAKLFENQGGLDTRLQSLRLSNKHYLKFLNTCDDLEILDKKQSKLCEALNDGLSLESFEAGTGLKNAVNRREFKIENYKMEKALTASLKKLKIDDNDENVVVSVGGMDDETVRSLYLDQLKLYILKSVQSLESNLMEVEMLKNMPPRPACPPQISQSEHHEKQDERQKRKNVFTDSFTTKLEVNPNTKSKKDLLSKEGKVLQPFTIVSSRQQLQNKVQA</sequence>
<protein>
    <submittedName>
        <fullName evidence="1">Unnamed protein product</fullName>
    </submittedName>
</protein>
<keyword evidence="2" id="KW-1185">Reference proteome</keyword>
<dbReference type="EMBL" id="BSXS01014247">
    <property type="protein sequence ID" value="GMF05182.1"/>
    <property type="molecule type" value="Genomic_DNA"/>
</dbReference>
<organism evidence="1 2">
    <name type="scientific">Ambrosiozyma monospora</name>
    <name type="common">Yeast</name>
    <name type="synonym">Endomycopsis monosporus</name>
    <dbReference type="NCBI Taxonomy" id="43982"/>
    <lineage>
        <taxon>Eukaryota</taxon>
        <taxon>Fungi</taxon>
        <taxon>Dikarya</taxon>
        <taxon>Ascomycota</taxon>
        <taxon>Saccharomycotina</taxon>
        <taxon>Pichiomycetes</taxon>
        <taxon>Pichiales</taxon>
        <taxon>Pichiaceae</taxon>
        <taxon>Ambrosiozyma</taxon>
    </lineage>
</organism>
<gene>
    <name evidence="1" type="ORF">Amon02_001224400</name>
</gene>
<dbReference type="Proteomes" id="UP001165064">
    <property type="component" value="Unassembled WGS sequence"/>
</dbReference>
<evidence type="ECO:0000313" key="1">
    <source>
        <dbReference type="EMBL" id="GMF05182.1"/>
    </source>
</evidence>
<name>A0ACB5UBR5_AMBMO</name>
<reference evidence="1" key="1">
    <citation type="submission" date="2023-04" db="EMBL/GenBank/DDBJ databases">
        <title>Ambrosiozyma monospora NBRC 10751.</title>
        <authorList>
            <person name="Ichikawa N."/>
            <person name="Sato H."/>
            <person name="Tonouchi N."/>
        </authorList>
    </citation>
    <scope>NUCLEOTIDE SEQUENCE</scope>
    <source>
        <strain evidence="1">NBRC 10751</strain>
    </source>
</reference>
<comment type="caution">
    <text evidence="1">The sequence shown here is derived from an EMBL/GenBank/DDBJ whole genome shotgun (WGS) entry which is preliminary data.</text>
</comment>